<name>A0A9P8A6Z5_MORAP</name>
<comment type="caution">
    <text evidence="1">The sequence shown here is derived from an EMBL/GenBank/DDBJ whole genome shotgun (WGS) entry which is preliminary data.</text>
</comment>
<dbReference type="EMBL" id="JAIFTL010000057">
    <property type="protein sequence ID" value="KAG9324770.1"/>
    <property type="molecule type" value="Genomic_DNA"/>
</dbReference>
<reference evidence="1" key="1">
    <citation type="submission" date="2021-07" db="EMBL/GenBank/DDBJ databases">
        <title>Draft genome of Mortierella alpina, strain LL118, isolated from an aspen leaf litter sample.</title>
        <authorList>
            <person name="Yang S."/>
            <person name="Vinatzer B.A."/>
        </authorList>
    </citation>
    <scope>NUCLEOTIDE SEQUENCE</scope>
    <source>
        <strain evidence="1">LL118</strain>
    </source>
</reference>
<protein>
    <submittedName>
        <fullName evidence="1">Uncharacterized protein</fullName>
    </submittedName>
</protein>
<gene>
    <name evidence="1" type="ORF">KVV02_005361</name>
</gene>
<sequence length="88" mass="9898">MEFYSGILDTNTKDNVAQWKHRTTHLNDRNHRGSLQSCTYINLRVVAYMARHSVDGEACGSKASIKHCSKSFPPSDGRLKMDKVSVSL</sequence>
<organism evidence="1 2">
    <name type="scientific">Mortierella alpina</name>
    <name type="common">Oleaginous fungus</name>
    <name type="synonym">Mortierella renispora</name>
    <dbReference type="NCBI Taxonomy" id="64518"/>
    <lineage>
        <taxon>Eukaryota</taxon>
        <taxon>Fungi</taxon>
        <taxon>Fungi incertae sedis</taxon>
        <taxon>Mucoromycota</taxon>
        <taxon>Mortierellomycotina</taxon>
        <taxon>Mortierellomycetes</taxon>
        <taxon>Mortierellales</taxon>
        <taxon>Mortierellaceae</taxon>
        <taxon>Mortierella</taxon>
    </lineage>
</organism>
<evidence type="ECO:0000313" key="2">
    <source>
        <dbReference type="Proteomes" id="UP000717515"/>
    </source>
</evidence>
<dbReference type="Proteomes" id="UP000717515">
    <property type="component" value="Unassembled WGS sequence"/>
</dbReference>
<accession>A0A9P8A6Z5</accession>
<dbReference type="AlphaFoldDB" id="A0A9P8A6Z5"/>
<evidence type="ECO:0000313" key="1">
    <source>
        <dbReference type="EMBL" id="KAG9324770.1"/>
    </source>
</evidence>
<proteinExistence type="predicted"/>